<comment type="caution">
    <text evidence="2">The sequence shown here is derived from an EMBL/GenBank/DDBJ whole genome shotgun (WGS) entry which is preliminary data.</text>
</comment>
<evidence type="ECO:0000256" key="1">
    <source>
        <dbReference type="SAM" id="MobiDB-lite"/>
    </source>
</evidence>
<feature type="compositionally biased region" description="Basic and acidic residues" evidence="1">
    <location>
        <begin position="42"/>
        <end position="52"/>
    </location>
</feature>
<protein>
    <submittedName>
        <fullName evidence="2">Uncharacterized protein</fullName>
    </submittedName>
</protein>
<dbReference type="Proteomes" id="UP001066276">
    <property type="component" value="Chromosome 2_2"/>
</dbReference>
<feature type="compositionally biased region" description="Basic and acidic residues" evidence="1">
    <location>
        <begin position="74"/>
        <end position="97"/>
    </location>
</feature>
<evidence type="ECO:0000313" key="2">
    <source>
        <dbReference type="EMBL" id="KAJ1194763.1"/>
    </source>
</evidence>
<organism evidence="2 3">
    <name type="scientific">Pleurodeles waltl</name>
    <name type="common">Iberian ribbed newt</name>
    <dbReference type="NCBI Taxonomy" id="8319"/>
    <lineage>
        <taxon>Eukaryota</taxon>
        <taxon>Metazoa</taxon>
        <taxon>Chordata</taxon>
        <taxon>Craniata</taxon>
        <taxon>Vertebrata</taxon>
        <taxon>Euteleostomi</taxon>
        <taxon>Amphibia</taxon>
        <taxon>Batrachia</taxon>
        <taxon>Caudata</taxon>
        <taxon>Salamandroidea</taxon>
        <taxon>Salamandridae</taxon>
        <taxon>Pleurodelinae</taxon>
        <taxon>Pleurodeles</taxon>
    </lineage>
</organism>
<feature type="compositionally biased region" description="Low complexity" evidence="1">
    <location>
        <begin position="62"/>
        <end position="72"/>
    </location>
</feature>
<feature type="region of interest" description="Disordered" evidence="1">
    <location>
        <begin position="1"/>
        <end position="25"/>
    </location>
</feature>
<name>A0AAV7V059_PLEWA</name>
<gene>
    <name evidence="2" type="ORF">NDU88_004049</name>
</gene>
<dbReference type="EMBL" id="JANPWB010000004">
    <property type="protein sequence ID" value="KAJ1194763.1"/>
    <property type="molecule type" value="Genomic_DNA"/>
</dbReference>
<sequence length="109" mass="12313">MHFSQTIFCPKTISTPKDSLNPEGNKYVGHVTAQFTFQMDGELPHEEGHDNDAYDNAGQDDVSVLSSLSSPSKYENKKTIETTGEQREERDPRRELMTCEEDEGQEDEG</sequence>
<feature type="compositionally biased region" description="Polar residues" evidence="1">
    <location>
        <begin position="1"/>
        <end position="18"/>
    </location>
</feature>
<feature type="compositionally biased region" description="Acidic residues" evidence="1">
    <location>
        <begin position="98"/>
        <end position="109"/>
    </location>
</feature>
<keyword evidence="3" id="KW-1185">Reference proteome</keyword>
<evidence type="ECO:0000313" key="3">
    <source>
        <dbReference type="Proteomes" id="UP001066276"/>
    </source>
</evidence>
<dbReference type="AlphaFoldDB" id="A0AAV7V059"/>
<proteinExistence type="predicted"/>
<feature type="region of interest" description="Disordered" evidence="1">
    <location>
        <begin position="41"/>
        <end position="109"/>
    </location>
</feature>
<accession>A0AAV7V059</accession>
<reference evidence="2" key="1">
    <citation type="journal article" date="2022" name="bioRxiv">
        <title>Sequencing and chromosome-scale assembly of the giantPleurodeles waltlgenome.</title>
        <authorList>
            <person name="Brown T."/>
            <person name="Elewa A."/>
            <person name="Iarovenko S."/>
            <person name="Subramanian E."/>
            <person name="Araus A.J."/>
            <person name="Petzold A."/>
            <person name="Susuki M."/>
            <person name="Suzuki K.-i.T."/>
            <person name="Hayashi T."/>
            <person name="Toyoda A."/>
            <person name="Oliveira C."/>
            <person name="Osipova E."/>
            <person name="Leigh N.D."/>
            <person name="Simon A."/>
            <person name="Yun M.H."/>
        </authorList>
    </citation>
    <scope>NUCLEOTIDE SEQUENCE</scope>
    <source>
        <strain evidence="2">20211129_DDA</strain>
        <tissue evidence="2">Liver</tissue>
    </source>
</reference>